<dbReference type="EMBL" id="CAUYUJ010016057">
    <property type="protein sequence ID" value="CAK0861286.1"/>
    <property type="molecule type" value="Genomic_DNA"/>
</dbReference>
<accession>A0ABN9US47</accession>
<name>A0ABN9US47_9DINO</name>
<dbReference type="Proteomes" id="UP001189429">
    <property type="component" value="Unassembled WGS sequence"/>
</dbReference>
<proteinExistence type="predicted"/>
<evidence type="ECO:0000256" key="2">
    <source>
        <dbReference type="SAM" id="MobiDB-lite"/>
    </source>
</evidence>
<sequence>AGDPPMPKPCWTCGSTAHLANDCPVAKKAGALGEMAEPEPPEGLGGLFLAALDLSAVSSSGETVRFGIDSGAAVTAIPRSLGADYPIAEKPSGAQCLSATGEPIRDEGQRKLMVQTGGALRGIRARVAGVGRPLLSIFDLVKSGHRVVFEQDQHGNDISHAVHIESGKTARFTRRQRTWDLDVSIVPAKEVAQMSQTLVKELPLCSVEGCSGCDRLHGKKRLCPFGRQVETPWQGTTELEVQSSSRVSSRSVASLSLLRCEHDVGRRNLLRQISSNAKQQHECNVARAFSQVEATGHPKIIYTSDGEGALVAPKREATIRLRNLKFEVVPEEAPAYDRCINRGKIGADGRTPRERHKGRAFRKVLPPFGEIIVFLPSARRDAKFEGRWKIGVFLGVIEKSTEMLVGYDCSVVRARSIRNVGLAKYGSTDGCPGCLAARTNAAAKAHSSECRERIQQAMANDPELAPRVFGAAARQLEAADRAPVRQEGEGSWAPLQAASPAEAPMEVDRPGRRAAPRRGSPAELTQASRRRLAAPGGPAPLAPAVSGEQPGAPAQAPATPRAQAAGPSGLLQAPPGAGGAMGANWLELCALLAAFGDWRLAVSELCGPGRFTSRSSAFDLEPGTAYGIRTGCDFSQEGDRQRAQATIELEQPLLVTGSPMCAPWSNLQALNVFQGVGANAIMERGVVHLVFCAERYKEQIKAGRLFLHEQPASSRSWRLWMIREIAEMPGVHYVECDQCAYGLWCNDAIGPALVKKPTGWLTNSAEIARELTRRCPGCVRHCQTVGLGRRGMRTIERYPTKLVAAVLRGQRREAIARGQLGALEAGPHLDEPQVWGAYPEYYTEIVDNIIGAALDPELVAAGRKEVMEFLRGLGAYVYDTKQHCREETGRDPVPMIWVGVNKGDDRKPNVRCRNAEEDRHVLMFLDITRAHPHCEMNRKLWVKVPSEDPRSADPNVRGLLVRCLYGCRDEGQNFELLVRVTLEGKMGFSCGVWCPCTYRRGDSKLVACVYGDNFVLKGSRADNLEFYRELQKCMRVKLEGGVELEAGSRRALIMMQQLNLWRESKAHSTPGVKSKSVDRGRVLEGEEGTRCRSRVMRASYPSEDCPDIKYAVKEAAKCMHEPCEHGMELVKRIARYLLGRPGLVQRFRRQRWSGVLKGFSDSDFAGCPESRKSTSCGVFQLGEHMIKVLSATQRSEALSSGEAEWCALVRAASCGIGLVSLACDMGCELELCMFGWRRCGGQRDSSPPRGGAHPTHRDEDFVLWLQRHVTERRVILSKTLGKVNVADLGAKHLAQK</sequence>
<evidence type="ECO:0000256" key="1">
    <source>
        <dbReference type="PROSITE-ProRule" id="PRU00047"/>
    </source>
</evidence>
<feature type="compositionally biased region" description="Low complexity" evidence="2">
    <location>
        <begin position="542"/>
        <end position="571"/>
    </location>
</feature>
<dbReference type="PANTHER" id="PTHR11439">
    <property type="entry name" value="GAG-POL-RELATED RETROTRANSPOSON"/>
    <property type="match status" value="1"/>
</dbReference>
<evidence type="ECO:0000313" key="4">
    <source>
        <dbReference type="EMBL" id="CAK0861286.1"/>
    </source>
</evidence>
<feature type="region of interest" description="Disordered" evidence="2">
    <location>
        <begin position="479"/>
        <end position="571"/>
    </location>
</feature>
<dbReference type="CDD" id="cd09272">
    <property type="entry name" value="RNase_HI_RT_Ty1"/>
    <property type="match status" value="1"/>
</dbReference>
<feature type="compositionally biased region" description="Basic and acidic residues" evidence="2">
    <location>
        <begin position="479"/>
        <end position="488"/>
    </location>
</feature>
<feature type="non-terminal residue" evidence="4">
    <location>
        <position position="1296"/>
    </location>
</feature>
<keyword evidence="1" id="KW-0863">Zinc-finger</keyword>
<feature type="domain" description="CCHC-type" evidence="3">
    <location>
        <begin position="10"/>
        <end position="24"/>
    </location>
</feature>
<evidence type="ECO:0000313" key="5">
    <source>
        <dbReference type="Proteomes" id="UP001189429"/>
    </source>
</evidence>
<keyword evidence="5" id="KW-1185">Reference proteome</keyword>
<evidence type="ECO:0000259" key="3">
    <source>
        <dbReference type="PROSITE" id="PS50158"/>
    </source>
</evidence>
<gene>
    <name evidence="4" type="ORF">PCOR1329_LOCUS49996</name>
</gene>
<dbReference type="PANTHER" id="PTHR11439:SF483">
    <property type="entry name" value="PEPTIDE SYNTHASE GLIP-LIKE, PUTATIVE (AFU_ORTHOLOGUE AFUA_3G12920)-RELATED"/>
    <property type="match status" value="1"/>
</dbReference>
<keyword evidence="1" id="KW-0479">Metal-binding</keyword>
<dbReference type="SMART" id="SM00343">
    <property type="entry name" value="ZnF_C2HC"/>
    <property type="match status" value="1"/>
</dbReference>
<comment type="caution">
    <text evidence="4">The sequence shown here is derived from an EMBL/GenBank/DDBJ whole genome shotgun (WGS) entry which is preliminary data.</text>
</comment>
<dbReference type="PROSITE" id="PS50158">
    <property type="entry name" value="ZF_CCHC"/>
    <property type="match status" value="1"/>
</dbReference>
<dbReference type="InterPro" id="IPR001878">
    <property type="entry name" value="Znf_CCHC"/>
</dbReference>
<protein>
    <recommendedName>
        <fullName evidence="3">CCHC-type domain-containing protein</fullName>
    </recommendedName>
</protein>
<feature type="non-terminal residue" evidence="4">
    <location>
        <position position="1"/>
    </location>
</feature>
<organism evidence="4 5">
    <name type="scientific">Prorocentrum cordatum</name>
    <dbReference type="NCBI Taxonomy" id="2364126"/>
    <lineage>
        <taxon>Eukaryota</taxon>
        <taxon>Sar</taxon>
        <taxon>Alveolata</taxon>
        <taxon>Dinophyceae</taxon>
        <taxon>Prorocentrales</taxon>
        <taxon>Prorocentraceae</taxon>
        <taxon>Prorocentrum</taxon>
    </lineage>
</organism>
<reference evidence="4" key="1">
    <citation type="submission" date="2023-10" db="EMBL/GenBank/DDBJ databases">
        <authorList>
            <person name="Chen Y."/>
            <person name="Shah S."/>
            <person name="Dougan E. K."/>
            <person name="Thang M."/>
            <person name="Chan C."/>
        </authorList>
    </citation>
    <scope>NUCLEOTIDE SEQUENCE [LARGE SCALE GENOMIC DNA]</scope>
</reference>
<keyword evidence="1" id="KW-0862">Zinc</keyword>